<evidence type="ECO:0000313" key="3">
    <source>
        <dbReference type="EMBL" id="CZR65435.1"/>
    </source>
</evidence>
<keyword evidence="2" id="KW-0539">Nucleus</keyword>
<dbReference type="Proteomes" id="UP000184330">
    <property type="component" value="Unassembled WGS sequence"/>
</dbReference>
<reference evidence="3 4" key="1">
    <citation type="submission" date="2016-03" db="EMBL/GenBank/DDBJ databases">
        <authorList>
            <person name="Ploux O."/>
        </authorList>
    </citation>
    <scope>NUCLEOTIDE SEQUENCE [LARGE SCALE GENOMIC DNA]</scope>
    <source>
        <strain evidence="3 4">UAMH 11012</strain>
    </source>
</reference>
<dbReference type="Pfam" id="PF11951">
    <property type="entry name" value="Fungal_trans_2"/>
    <property type="match status" value="1"/>
</dbReference>
<evidence type="ECO:0000256" key="1">
    <source>
        <dbReference type="ARBA" id="ARBA00004123"/>
    </source>
</evidence>
<dbReference type="PANTHER" id="PTHR37534:SF39">
    <property type="entry name" value="TRANSCRIPTION FACTOR DOMAIN-CONTAINING PROTEIN"/>
    <property type="match status" value="1"/>
</dbReference>
<dbReference type="EMBL" id="FJOG01000031">
    <property type="protein sequence ID" value="CZR65435.1"/>
    <property type="molecule type" value="Genomic_DNA"/>
</dbReference>
<dbReference type="InterPro" id="IPR021858">
    <property type="entry name" value="Fun_TF"/>
</dbReference>
<gene>
    <name evidence="3" type="ORF">PAC_15335</name>
</gene>
<keyword evidence="4" id="KW-1185">Reference proteome</keyword>
<organism evidence="3 4">
    <name type="scientific">Phialocephala subalpina</name>
    <dbReference type="NCBI Taxonomy" id="576137"/>
    <lineage>
        <taxon>Eukaryota</taxon>
        <taxon>Fungi</taxon>
        <taxon>Dikarya</taxon>
        <taxon>Ascomycota</taxon>
        <taxon>Pezizomycotina</taxon>
        <taxon>Leotiomycetes</taxon>
        <taxon>Helotiales</taxon>
        <taxon>Mollisiaceae</taxon>
        <taxon>Phialocephala</taxon>
        <taxon>Phialocephala fortinii species complex</taxon>
    </lineage>
</organism>
<dbReference type="STRING" id="576137.A0A1L7XK49"/>
<evidence type="ECO:0000256" key="2">
    <source>
        <dbReference type="ARBA" id="ARBA00023242"/>
    </source>
</evidence>
<protein>
    <submittedName>
        <fullName evidence="3">Uncharacterized protein</fullName>
    </submittedName>
</protein>
<name>A0A1L7XK49_9HELO</name>
<dbReference type="OrthoDB" id="5130013at2759"/>
<dbReference type="GO" id="GO:0045944">
    <property type="term" value="P:positive regulation of transcription by RNA polymerase II"/>
    <property type="evidence" value="ECO:0007669"/>
    <property type="project" value="TreeGrafter"/>
</dbReference>
<dbReference type="PANTHER" id="PTHR37534">
    <property type="entry name" value="TRANSCRIPTIONAL ACTIVATOR PROTEIN UGA3"/>
    <property type="match status" value="1"/>
</dbReference>
<dbReference type="GO" id="GO:0000976">
    <property type="term" value="F:transcription cis-regulatory region binding"/>
    <property type="evidence" value="ECO:0007669"/>
    <property type="project" value="TreeGrafter"/>
</dbReference>
<dbReference type="GO" id="GO:0003700">
    <property type="term" value="F:DNA-binding transcription factor activity"/>
    <property type="evidence" value="ECO:0007669"/>
    <property type="project" value="TreeGrafter"/>
</dbReference>
<accession>A0A1L7XK49</accession>
<proteinExistence type="predicted"/>
<comment type="subcellular location">
    <subcellularLocation>
        <location evidence="1">Nucleus</location>
    </subcellularLocation>
</comment>
<dbReference type="AlphaFoldDB" id="A0A1L7XK49"/>
<sequence length="377" mass="42116">MLHVPMLWNPFQLGVKDDDLFQYFQRVAVQSLTIFAHNASDLGKFLIRMALGSDTASTMAVQQSILAFSSIHRYNVHSRAVELKISALKALATASASHIGTKEAIQHIAAGMLLLSFEIHQASCTSGQWTSYLNGVKDVIKVACLDDAAQQDSDLAILLDWVYYHDVVARFAEPHWHKGAAEGTPMPRIRAEASHTAPPALLTIQLLSELCDAVSARPTPANMNDHKSYLKILDWKIRNIPMEAIMDNSMHALFTIEVFQLAMLVYLNGVSGNMLNQVNKTQQHIDKAFSIFSRMSSCYRQFPIFVLGCEARRDDQRATVLDLMARTESSSSSRSFRHVRVLLQAVWAQDDLIEGGINYRDRLDNVISRCGNLPTLV</sequence>
<dbReference type="GO" id="GO:0005634">
    <property type="term" value="C:nucleus"/>
    <property type="evidence" value="ECO:0007669"/>
    <property type="project" value="UniProtKB-SubCell"/>
</dbReference>
<evidence type="ECO:0000313" key="4">
    <source>
        <dbReference type="Proteomes" id="UP000184330"/>
    </source>
</evidence>